<feature type="transmembrane region" description="Helical" evidence="7">
    <location>
        <begin position="171"/>
        <end position="192"/>
    </location>
</feature>
<dbReference type="FunFam" id="1.20.1250.20:FF:000196">
    <property type="entry name" value="MFS toxin efflux pump (AflT)"/>
    <property type="match status" value="1"/>
</dbReference>
<dbReference type="eggNOG" id="KOG0254">
    <property type="taxonomic scope" value="Eukaryota"/>
</dbReference>
<comment type="subcellular location">
    <subcellularLocation>
        <location evidence="1">Membrane</location>
        <topology evidence="1">Multi-pass membrane protein</topology>
    </subcellularLocation>
</comment>
<evidence type="ECO:0000313" key="9">
    <source>
        <dbReference type="EMBL" id="EPS44661.1"/>
    </source>
</evidence>
<reference evidence="9 10" key="1">
    <citation type="journal article" date="2013" name="PLoS Genet.">
        <title>Genomic mechanisms accounting for the adaptation to parasitism in nematode-trapping fungi.</title>
        <authorList>
            <person name="Meerupati T."/>
            <person name="Andersson K.M."/>
            <person name="Friman E."/>
            <person name="Kumar D."/>
            <person name="Tunlid A."/>
            <person name="Ahren D."/>
        </authorList>
    </citation>
    <scope>NUCLEOTIDE SEQUENCE [LARGE SCALE GENOMIC DNA]</scope>
    <source>
        <strain evidence="9 10">CBS 200.50</strain>
    </source>
</reference>
<feature type="compositionally biased region" description="Basic and acidic residues" evidence="6">
    <location>
        <begin position="607"/>
        <end position="638"/>
    </location>
</feature>
<feature type="transmembrane region" description="Helical" evidence="7">
    <location>
        <begin position="427"/>
        <end position="444"/>
    </location>
</feature>
<accession>S8AUL9</accession>
<dbReference type="GO" id="GO:0005886">
    <property type="term" value="C:plasma membrane"/>
    <property type="evidence" value="ECO:0007669"/>
    <property type="project" value="TreeGrafter"/>
</dbReference>
<feature type="transmembrane region" description="Helical" evidence="7">
    <location>
        <begin position="204"/>
        <end position="225"/>
    </location>
</feature>
<feature type="transmembrane region" description="Helical" evidence="7">
    <location>
        <begin position="275"/>
        <end position="294"/>
    </location>
</feature>
<evidence type="ECO:0000256" key="3">
    <source>
        <dbReference type="ARBA" id="ARBA00022692"/>
    </source>
</evidence>
<keyword evidence="4 7" id="KW-1133">Transmembrane helix</keyword>
<organism evidence="9 10">
    <name type="scientific">Dactylellina haptotyla (strain CBS 200.50)</name>
    <name type="common">Nematode-trapping fungus</name>
    <name type="synonym">Monacrosporium haptotylum</name>
    <dbReference type="NCBI Taxonomy" id="1284197"/>
    <lineage>
        <taxon>Eukaryota</taxon>
        <taxon>Fungi</taxon>
        <taxon>Dikarya</taxon>
        <taxon>Ascomycota</taxon>
        <taxon>Pezizomycotina</taxon>
        <taxon>Orbiliomycetes</taxon>
        <taxon>Orbiliales</taxon>
        <taxon>Orbiliaceae</taxon>
        <taxon>Dactylellina</taxon>
    </lineage>
</organism>
<dbReference type="Pfam" id="PF07690">
    <property type="entry name" value="MFS_1"/>
    <property type="match status" value="1"/>
</dbReference>
<feature type="domain" description="Major facilitator superfamily (MFS) profile" evidence="8">
    <location>
        <begin position="81"/>
        <end position="592"/>
    </location>
</feature>
<feature type="transmembrane region" description="Helical" evidence="7">
    <location>
        <begin position="394"/>
        <end position="420"/>
    </location>
</feature>
<dbReference type="CDD" id="cd17502">
    <property type="entry name" value="MFS_Azr1_MDR_like"/>
    <property type="match status" value="1"/>
</dbReference>
<proteinExistence type="inferred from homology"/>
<dbReference type="OMA" id="GCTMMPL"/>
<dbReference type="EMBL" id="AQGS01000040">
    <property type="protein sequence ID" value="EPS44661.1"/>
    <property type="molecule type" value="Genomic_DNA"/>
</dbReference>
<feature type="transmembrane region" description="Helical" evidence="7">
    <location>
        <begin position="114"/>
        <end position="134"/>
    </location>
</feature>
<keyword evidence="3 7" id="KW-0812">Transmembrane</keyword>
<gene>
    <name evidence="9" type="ORF">H072_1339</name>
</gene>
<keyword evidence="10" id="KW-1185">Reference proteome</keyword>
<feature type="transmembrane region" description="Helical" evidence="7">
    <location>
        <begin position="146"/>
        <end position="165"/>
    </location>
</feature>
<dbReference type="PROSITE" id="PS50850">
    <property type="entry name" value="MFS"/>
    <property type="match status" value="1"/>
</dbReference>
<feature type="transmembrane region" description="Helical" evidence="7">
    <location>
        <begin position="322"/>
        <end position="341"/>
    </location>
</feature>
<dbReference type="GO" id="GO:0022857">
    <property type="term" value="F:transmembrane transporter activity"/>
    <property type="evidence" value="ECO:0007669"/>
    <property type="project" value="InterPro"/>
</dbReference>
<dbReference type="PANTHER" id="PTHR23501">
    <property type="entry name" value="MAJOR FACILITATOR SUPERFAMILY"/>
    <property type="match status" value="1"/>
</dbReference>
<evidence type="ECO:0000256" key="1">
    <source>
        <dbReference type="ARBA" id="ARBA00004141"/>
    </source>
</evidence>
<dbReference type="OrthoDB" id="10021397at2759"/>
<evidence type="ECO:0000256" key="5">
    <source>
        <dbReference type="ARBA" id="ARBA00023136"/>
    </source>
</evidence>
<dbReference type="Gene3D" id="1.20.1250.20">
    <property type="entry name" value="MFS general substrate transporter like domains"/>
    <property type="match status" value="1"/>
</dbReference>
<feature type="region of interest" description="Disordered" evidence="6">
    <location>
        <begin position="1"/>
        <end position="50"/>
    </location>
</feature>
<feature type="transmembrane region" description="Helical" evidence="7">
    <location>
        <begin position="231"/>
        <end position="254"/>
    </location>
</feature>
<keyword evidence="5 7" id="KW-0472">Membrane</keyword>
<evidence type="ECO:0000259" key="8">
    <source>
        <dbReference type="PROSITE" id="PS50850"/>
    </source>
</evidence>
<protein>
    <recommendedName>
        <fullName evidence="8">Major facilitator superfamily (MFS) profile domain-containing protein</fullName>
    </recommendedName>
</protein>
<feature type="transmembrane region" description="Helical" evidence="7">
    <location>
        <begin position="362"/>
        <end position="382"/>
    </location>
</feature>
<feature type="compositionally biased region" description="Basic and acidic residues" evidence="6">
    <location>
        <begin position="1"/>
        <end position="10"/>
    </location>
</feature>
<feature type="transmembrane region" description="Helical" evidence="7">
    <location>
        <begin position="456"/>
        <end position="476"/>
    </location>
</feature>
<dbReference type="InterPro" id="IPR020846">
    <property type="entry name" value="MFS_dom"/>
</dbReference>
<dbReference type="InterPro" id="IPR036259">
    <property type="entry name" value="MFS_trans_sf"/>
</dbReference>
<dbReference type="AlphaFoldDB" id="S8AUL9"/>
<dbReference type="PANTHER" id="PTHR23501:SF102">
    <property type="entry name" value="DRUG TRANSPORTER, PUTATIVE (AFU_ORTHOLOGUE AFUA_3G08530)-RELATED"/>
    <property type="match status" value="1"/>
</dbReference>
<dbReference type="PRINTS" id="PR01036">
    <property type="entry name" value="TCRTETB"/>
</dbReference>
<dbReference type="Gene3D" id="1.20.1720.10">
    <property type="entry name" value="Multidrug resistance protein D"/>
    <property type="match status" value="1"/>
</dbReference>
<dbReference type="SUPFAM" id="SSF103473">
    <property type="entry name" value="MFS general substrate transporter"/>
    <property type="match status" value="1"/>
</dbReference>
<evidence type="ECO:0000256" key="6">
    <source>
        <dbReference type="SAM" id="MobiDB-lite"/>
    </source>
</evidence>
<evidence type="ECO:0000256" key="4">
    <source>
        <dbReference type="ARBA" id="ARBA00022989"/>
    </source>
</evidence>
<evidence type="ECO:0000256" key="2">
    <source>
        <dbReference type="ARBA" id="ARBA00007520"/>
    </source>
</evidence>
<feature type="transmembrane region" description="Helical" evidence="7">
    <location>
        <begin position="488"/>
        <end position="513"/>
    </location>
</feature>
<evidence type="ECO:0000256" key="7">
    <source>
        <dbReference type="SAM" id="Phobius"/>
    </source>
</evidence>
<sequence length="638" mass="67524">MVDDGEKERIAATGDTTSGSLPPPINTTKPTSSLQETTNPSQGSDASASEQEAVGVSLQPVKSAASKKSYEVADTRTKIIIVIALCANLFLSALDQTIVSTALPAIVEDLGNTIAYSWVGSSYLIASSAFIPSWGKFSDIWGRKPIILVASAIFLVGSIATSAAQNMGTLIAGRTVQGLGGGGIVVLVNITISDIVTTRERGKYLAAVGSTWALASAIGPILGGAFASNATWRWCFIINIPIGVIAMIIITYFLRLHSPKIGVMEGLKQVDWLGTFLAVVGTTLFLTGLDFGGVSEPWDSPLGKTVTTLSHTGDNQIKGRDELVLCCLIIGGVLLVVLIFVEWKFAANPIMPPRVFGNRTNAASYMVCFLHAQVFIAGAFYIPLYFQASLGKSALMSGVLTLPFVFMLSVGSIATGIIIAKTGKYRPVMQGGLVLTVAGIGTFVDWDRTSSYPKIVFYQFIAGLGLGPMFQSPLIAIHSTINPQDIGVATGAFSFIRNLAGAIGVSLGTVIFANEFIKKIPSLLPHITAETAKLISGNGATSSTGVVRNLPDSQRIPIQDAYAASLSTMWWYFFGISCAALLSSLLVGKHTLSTKLQSVQPVKARKKTGDKQKKKKQEEGGPEVESEKTGKEVGNDVV</sequence>
<evidence type="ECO:0000313" key="10">
    <source>
        <dbReference type="Proteomes" id="UP000015100"/>
    </source>
</evidence>
<comment type="caution">
    <text evidence="9">The sequence shown here is derived from an EMBL/GenBank/DDBJ whole genome shotgun (WGS) entry which is preliminary data.</text>
</comment>
<reference evidence="10" key="2">
    <citation type="submission" date="2013-04" db="EMBL/GenBank/DDBJ databases">
        <title>Genomic mechanisms accounting for the adaptation to parasitism in nematode-trapping fungi.</title>
        <authorList>
            <person name="Ahren D.G."/>
        </authorList>
    </citation>
    <scope>NUCLEOTIDE SEQUENCE [LARGE SCALE GENOMIC DNA]</scope>
    <source>
        <strain evidence="10">CBS 200.50</strain>
    </source>
</reference>
<feature type="transmembrane region" description="Helical" evidence="7">
    <location>
        <begin position="77"/>
        <end position="94"/>
    </location>
</feature>
<comment type="similarity">
    <text evidence="2">Belongs to the major facilitator superfamily. TCR/Tet family.</text>
</comment>
<feature type="transmembrane region" description="Helical" evidence="7">
    <location>
        <begin position="569"/>
        <end position="588"/>
    </location>
</feature>
<name>S8AUL9_DACHA</name>
<feature type="region of interest" description="Disordered" evidence="6">
    <location>
        <begin position="598"/>
        <end position="638"/>
    </location>
</feature>
<dbReference type="InterPro" id="IPR011701">
    <property type="entry name" value="MFS"/>
</dbReference>
<feature type="compositionally biased region" description="Polar residues" evidence="6">
    <location>
        <begin position="14"/>
        <end position="50"/>
    </location>
</feature>
<dbReference type="HOGENOM" id="CLU_000960_22_0_1"/>
<dbReference type="Proteomes" id="UP000015100">
    <property type="component" value="Unassembled WGS sequence"/>
</dbReference>